<gene>
    <name evidence="1" type="ORF">M404DRAFT_758056</name>
</gene>
<evidence type="ECO:0000313" key="2">
    <source>
        <dbReference type="Proteomes" id="UP000054217"/>
    </source>
</evidence>
<dbReference type="Proteomes" id="UP000054217">
    <property type="component" value="Unassembled WGS sequence"/>
</dbReference>
<dbReference type="HOGENOM" id="CLU_2373640_0_0_1"/>
<accession>A0A0C3JT75</accession>
<sequence>MQRLSAHCYTALHPQSTRCLILDHIISSCWLAVPENWPASSVYYGVRTCLKSDVTIAPELESHPSMSRAPITVGSVASPVSTCVNEACNITNTTD</sequence>
<dbReference type="InParanoid" id="A0A0C3JT75"/>
<dbReference type="EMBL" id="KN831994">
    <property type="protein sequence ID" value="KIO00687.1"/>
    <property type="molecule type" value="Genomic_DNA"/>
</dbReference>
<evidence type="ECO:0000313" key="1">
    <source>
        <dbReference type="EMBL" id="KIO00687.1"/>
    </source>
</evidence>
<dbReference type="AlphaFoldDB" id="A0A0C3JT75"/>
<name>A0A0C3JT75_PISTI</name>
<proteinExistence type="predicted"/>
<keyword evidence="2" id="KW-1185">Reference proteome</keyword>
<reference evidence="2" key="2">
    <citation type="submission" date="2015-01" db="EMBL/GenBank/DDBJ databases">
        <title>Evolutionary Origins and Diversification of the Mycorrhizal Mutualists.</title>
        <authorList>
            <consortium name="DOE Joint Genome Institute"/>
            <consortium name="Mycorrhizal Genomics Consortium"/>
            <person name="Kohler A."/>
            <person name="Kuo A."/>
            <person name="Nagy L.G."/>
            <person name="Floudas D."/>
            <person name="Copeland A."/>
            <person name="Barry K.W."/>
            <person name="Cichocki N."/>
            <person name="Veneault-Fourrey C."/>
            <person name="LaButti K."/>
            <person name="Lindquist E.A."/>
            <person name="Lipzen A."/>
            <person name="Lundell T."/>
            <person name="Morin E."/>
            <person name="Murat C."/>
            <person name="Riley R."/>
            <person name="Ohm R."/>
            <person name="Sun H."/>
            <person name="Tunlid A."/>
            <person name="Henrissat B."/>
            <person name="Grigoriev I.V."/>
            <person name="Hibbett D.S."/>
            <person name="Martin F."/>
        </authorList>
    </citation>
    <scope>NUCLEOTIDE SEQUENCE [LARGE SCALE GENOMIC DNA]</scope>
    <source>
        <strain evidence="2">Marx 270</strain>
    </source>
</reference>
<organism evidence="1 2">
    <name type="scientific">Pisolithus tinctorius Marx 270</name>
    <dbReference type="NCBI Taxonomy" id="870435"/>
    <lineage>
        <taxon>Eukaryota</taxon>
        <taxon>Fungi</taxon>
        <taxon>Dikarya</taxon>
        <taxon>Basidiomycota</taxon>
        <taxon>Agaricomycotina</taxon>
        <taxon>Agaricomycetes</taxon>
        <taxon>Agaricomycetidae</taxon>
        <taxon>Boletales</taxon>
        <taxon>Sclerodermatineae</taxon>
        <taxon>Pisolithaceae</taxon>
        <taxon>Pisolithus</taxon>
    </lineage>
</organism>
<reference evidence="1 2" key="1">
    <citation type="submission" date="2014-04" db="EMBL/GenBank/DDBJ databases">
        <authorList>
            <consortium name="DOE Joint Genome Institute"/>
            <person name="Kuo A."/>
            <person name="Kohler A."/>
            <person name="Costa M.D."/>
            <person name="Nagy L.G."/>
            <person name="Floudas D."/>
            <person name="Copeland A."/>
            <person name="Barry K.W."/>
            <person name="Cichocki N."/>
            <person name="Veneault-Fourrey C."/>
            <person name="LaButti K."/>
            <person name="Lindquist E.A."/>
            <person name="Lipzen A."/>
            <person name="Lundell T."/>
            <person name="Morin E."/>
            <person name="Murat C."/>
            <person name="Sun H."/>
            <person name="Tunlid A."/>
            <person name="Henrissat B."/>
            <person name="Grigoriev I.V."/>
            <person name="Hibbett D.S."/>
            <person name="Martin F."/>
            <person name="Nordberg H.P."/>
            <person name="Cantor M.N."/>
            <person name="Hua S.X."/>
        </authorList>
    </citation>
    <scope>NUCLEOTIDE SEQUENCE [LARGE SCALE GENOMIC DNA]</scope>
    <source>
        <strain evidence="1 2">Marx 270</strain>
    </source>
</reference>
<protein>
    <submittedName>
        <fullName evidence="1">Uncharacterized protein</fullName>
    </submittedName>
</protein>